<keyword evidence="4" id="KW-0732">Signal</keyword>
<name>G5H7F4_9BACT</name>
<dbReference type="SUPFAM" id="SSF51445">
    <property type="entry name" value="(Trans)glycosidases"/>
    <property type="match status" value="1"/>
</dbReference>
<evidence type="ECO:0000259" key="6">
    <source>
        <dbReference type="Pfam" id="PF14508"/>
    </source>
</evidence>
<dbReference type="InterPro" id="IPR052720">
    <property type="entry name" value="Glycosyl_hydrolase_97"/>
</dbReference>
<dbReference type="Pfam" id="PF10566">
    <property type="entry name" value="Glyco_hydro_97"/>
    <property type="match status" value="1"/>
</dbReference>
<evidence type="ECO:0000259" key="5">
    <source>
        <dbReference type="Pfam" id="PF10566"/>
    </source>
</evidence>
<evidence type="ECO:0000256" key="2">
    <source>
        <dbReference type="ARBA" id="ARBA00011245"/>
    </source>
</evidence>
<dbReference type="PATRIC" id="fig|742725.3.peg.1055"/>
<dbReference type="EMBL" id="ADLD01000009">
    <property type="protein sequence ID" value="EHB92793.1"/>
    <property type="molecule type" value="Genomic_DNA"/>
</dbReference>
<dbReference type="Gene3D" id="3.20.20.70">
    <property type="entry name" value="Aldolase class I"/>
    <property type="match status" value="1"/>
</dbReference>
<feature type="chain" id="PRO_5003477691" description="Alpha-glucosidase" evidence="4">
    <location>
        <begin position="25"/>
        <end position="639"/>
    </location>
</feature>
<dbReference type="InterPro" id="IPR019563">
    <property type="entry name" value="GH97_catalytic"/>
</dbReference>
<gene>
    <name evidence="8" type="ORF">HMPREF9450_00997</name>
</gene>
<dbReference type="InterPro" id="IPR029483">
    <property type="entry name" value="GH97_C"/>
</dbReference>
<dbReference type="InterPro" id="IPR017853">
    <property type="entry name" value="GH"/>
</dbReference>
<dbReference type="Proteomes" id="UP000006008">
    <property type="component" value="Unassembled WGS sequence"/>
</dbReference>
<dbReference type="InterPro" id="IPR014718">
    <property type="entry name" value="GH-type_carb-bd"/>
</dbReference>
<dbReference type="Gene3D" id="2.70.98.10">
    <property type="match status" value="1"/>
</dbReference>
<dbReference type="PANTHER" id="PTHR35803:SF3">
    <property type="entry name" value="ALPHA-GLUCOSIDASE"/>
    <property type="match status" value="1"/>
</dbReference>
<comment type="caution">
    <text evidence="8">The sequence shown here is derived from an EMBL/GenBank/DDBJ whole genome shotgun (WGS) entry which is preliminary data.</text>
</comment>
<dbReference type="eggNOG" id="COG1082">
    <property type="taxonomic scope" value="Bacteria"/>
</dbReference>
<keyword evidence="9" id="KW-1185">Reference proteome</keyword>
<evidence type="ECO:0000313" key="9">
    <source>
        <dbReference type="Proteomes" id="UP000006008"/>
    </source>
</evidence>
<dbReference type="InterPro" id="IPR029486">
    <property type="entry name" value="GH97_N"/>
</dbReference>
<feature type="domain" description="Glycosyl-hydrolase 97 N-terminal" evidence="6">
    <location>
        <begin position="32"/>
        <end position="266"/>
    </location>
</feature>
<dbReference type="PANTHER" id="PTHR35803">
    <property type="entry name" value="GLUCAN 1,4-ALPHA-GLUCOSIDASE SUSB-RELATED"/>
    <property type="match status" value="1"/>
</dbReference>
<keyword evidence="3" id="KW-0106">Calcium</keyword>
<feature type="domain" description="Glycosyl-hydrolase 97 catalytic" evidence="5">
    <location>
        <begin position="284"/>
        <end position="436"/>
    </location>
</feature>
<organism evidence="8 9">
    <name type="scientific">Alistipes indistinctus YIT 12060</name>
    <dbReference type="NCBI Taxonomy" id="742725"/>
    <lineage>
        <taxon>Bacteria</taxon>
        <taxon>Pseudomonadati</taxon>
        <taxon>Bacteroidota</taxon>
        <taxon>Bacteroidia</taxon>
        <taxon>Bacteroidales</taxon>
        <taxon>Rikenellaceae</taxon>
        <taxon>Alistipes</taxon>
    </lineage>
</organism>
<proteinExistence type="predicted"/>
<sequence>MTMKYRLRLLCAGLLFCSMQSAAAQETVQTLSPNGKLAITVSLQDGAPRYEVTYQGKPVVLESALGINGNGDWSRGMRIAGVTRSSRDTLWTPVYGERSEIPDRYNQSVIRFAHGKREPGLELEVRAYDEGAAFRYLFLEGGGYLHITGEATEFTLPEGTMAYFAPFAQAVHQKLPLHDWPGEADRPLTLELPGGLYGALAEAEVVDYVRTKFKLADGKPNTLACSMYGAVDEIAPFATPWRVVMVAEQPGQLIENNYLLLNLNPPCAIENPWWIKPGKVMREVTLSTKGARELVDFAVKRNLQYIEFDAGWYGHEYEKISDASRVNVDPRRNPNNDLDLEEVVRYANGRGIGVWVYVNQRALAAQLDTILPLYHKWGIKGVKFGFVQVGSQMWTKWMHDAVKKCAENQLMVDIHDEYRPTGFSRTYPNLLTQEGVRGNEEMPDATNNLILPFTRYVAGPADYTISYYFRNFDGYNPQMIDTLAPKARAIHATSGQQLAMAVVYYSPLQFLYWYDRPSDSRDEPELEFFDRVPTVWDETKVLQGKIGEYITTARRKGDEWFVGVMNGLQPRTLDIPFNFLPAGKKYVAHIYRDGTMKTPTRTKVEVETRTVDANTVLPAKLYGSGGLAIRLEPAEPGKR</sequence>
<accession>G5H7F4</accession>
<evidence type="ECO:0008006" key="10">
    <source>
        <dbReference type="Google" id="ProtNLM"/>
    </source>
</evidence>
<protein>
    <recommendedName>
        <fullName evidence="10">Alpha-glucosidase</fullName>
    </recommendedName>
</protein>
<evidence type="ECO:0000259" key="7">
    <source>
        <dbReference type="Pfam" id="PF14509"/>
    </source>
</evidence>
<evidence type="ECO:0000256" key="1">
    <source>
        <dbReference type="ARBA" id="ARBA00001913"/>
    </source>
</evidence>
<dbReference type="AlphaFoldDB" id="G5H7F4"/>
<dbReference type="GO" id="GO:0030246">
    <property type="term" value="F:carbohydrate binding"/>
    <property type="evidence" value="ECO:0007669"/>
    <property type="project" value="InterPro"/>
</dbReference>
<dbReference type="Pfam" id="PF14509">
    <property type="entry name" value="GH97_C"/>
    <property type="match status" value="1"/>
</dbReference>
<evidence type="ECO:0000256" key="3">
    <source>
        <dbReference type="ARBA" id="ARBA00022837"/>
    </source>
</evidence>
<dbReference type="HOGENOM" id="CLU_011166_2_0_10"/>
<feature type="signal peptide" evidence="4">
    <location>
        <begin position="1"/>
        <end position="24"/>
    </location>
</feature>
<dbReference type="STRING" id="742725.HMPREF9450_00997"/>
<evidence type="ECO:0000313" key="8">
    <source>
        <dbReference type="EMBL" id="EHB92793.1"/>
    </source>
</evidence>
<comment type="subunit">
    <text evidence="2">Monomer.</text>
</comment>
<comment type="cofactor">
    <cofactor evidence="1">
        <name>Ca(2+)</name>
        <dbReference type="ChEBI" id="CHEBI:29108"/>
    </cofactor>
</comment>
<evidence type="ECO:0000256" key="4">
    <source>
        <dbReference type="SAM" id="SignalP"/>
    </source>
</evidence>
<reference evidence="8 9" key="1">
    <citation type="submission" date="2011-08" db="EMBL/GenBank/DDBJ databases">
        <title>The Genome Sequence of Alistipes indistinctus YIT 12060.</title>
        <authorList>
            <consortium name="The Broad Institute Genome Sequencing Platform"/>
            <person name="Earl A."/>
            <person name="Ward D."/>
            <person name="Feldgarden M."/>
            <person name="Gevers D."/>
            <person name="Morotomi M."/>
            <person name="Young S.K."/>
            <person name="Zeng Q."/>
            <person name="Gargeya S."/>
            <person name="Fitzgerald M."/>
            <person name="Haas B."/>
            <person name="Abouelleil A."/>
            <person name="Alvarado L."/>
            <person name="Arachchi H.M."/>
            <person name="Berlin A."/>
            <person name="Brown A."/>
            <person name="Chapman S.B."/>
            <person name="Chen Z."/>
            <person name="Dunbar C."/>
            <person name="Freedman E."/>
            <person name="Gearin G."/>
            <person name="Gellesch M."/>
            <person name="Goldberg J."/>
            <person name="Griggs A."/>
            <person name="Gujja S."/>
            <person name="Heiman D."/>
            <person name="Howarth C."/>
            <person name="Larson L."/>
            <person name="Lui A."/>
            <person name="MacDonald P.J.P."/>
            <person name="Montmayeur A."/>
            <person name="Murphy C."/>
            <person name="Neiman D."/>
            <person name="Pearson M."/>
            <person name="Priest M."/>
            <person name="Roberts A."/>
            <person name="Saif S."/>
            <person name="Shea T."/>
            <person name="Shenoy N."/>
            <person name="Sisk P."/>
            <person name="Stolte C."/>
            <person name="Sykes S."/>
            <person name="Wortman J."/>
            <person name="Nusbaum C."/>
            <person name="Birren B."/>
        </authorList>
    </citation>
    <scope>NUCLEOTIDE SEQUENCE [LARGE SCALE GENOMIC DNA]</scope>
    <source>
        <strain evidence="8 9">YIT 12060</strain>
    </source>
</reference>
<dbReference type="InterPro" id="IPR013785">
    <property type="entry name" value="Aldolase_TIM"/>
</dbReference>
<feature type="domain" description="Glycosyl-hydrolase 97 C-terminal oligomerisation" evidence="7">
    <location>
        <begin position="535"/>
        <end position="631"/>
    </location>
</feature>
<dbReference type="Pfam" id="PF14508">
    <property type="entry name" value="GH97_N"/>
    <property type="match status" value="1"/>
</dbReference>